<feature type="transmembrane region" description="Helical" evidence="1">
    <location>
        <begin position="60"/>
        <end position="80"/>
    </location>
</feature>
<proteinExistence type="predicted"/>
<dbReference type="Proteomes" id="UP001549691">
    <property type="component" value="Unassembled WGS sequence"/>
</dbReference>
<reference evidence="2 3" key="1">
    <citation type="submission" date="2024-07" db="EMBL/GenBank/DDBJ databases">
        <title>Uliginosibacterium flavum JJ3220;KACC:17644.</title>
        <authorList>
            <person name="Kim M.K."/>
        </authorList>
    </citation>
    <scope>NUCLEOTIDE SEQUENCE [LARGE SCALE GENOMIC DNA]</scope>
    <source>
        <strain evidence="2 3">KACC:17644</strain>
    </source>
</reference>
<gene>
    <name evidence="2" type="ORF">ABXR19_09850</name>
</gene>
<keyword evidence="1" id="KW-0812">Transmembrane</keyword>
<feature type="transmembrane region" description="Helical" evidence="1">
    <location>
        <begin position="28"/>
        <end position="48"/>
    </location>
</feature>
<feature type="transmembrane region" description="Helical" evidence="1">
    <location>
        <begin position="6"/>
        <end position="23"/>
    </location>
</feature>
<dbReference type="RefSeq" id="WP_354600954.1">
    <property type="nucleotide sequence ID" value="NZ_JBEWZI010000009.1"/>
</dbReference>
<organism evidence="2 3">
    <name type="scientific">Uliginosibacterium flavum</name>
    <dbReference type="NCBI Taxonomy" id="1396831"/>
    <lineage>
        <taxon>Bacteria</taxon>
        <taxon>Pseudomonadati</taxon>
        <taxon>Pseudomonadota</taxon>
        <taxon>Betaproteobacteria</taxon>
        <taxon>Rhodocyclales</taxon>
        <taxon>Zoogloeaceae</taxon>
        <taxon>Uliginosibacterium</taxon>
    </lineage>
</organism>
<dbReference type="InterPro" id="IPR009707">
    <property type="entry name" value="GlpM/YdgC"/>
</dbReference>
<evidence type="ECO:0000313" key="3">
    <source>
        <dbReference type="Proteomes" id="UP001549691"/>
    </source>
</evidence>
<protein>
    <submittedName>
        <fullName evidence="2">GlpM family protein</fullName>
    </submittedName>
</protein>
<keyword evidence="1" id="KW-0472">Membrane</keyword>
<keyword evidence="3" id="KW-1185">Reference proteome</keyword>
<evidence type="ECO:0000313" key="2">
    <source>
        <dbReference type="EMBL" id="MET7014492.1"/>
    </source>
</evidence>
<sequence>MDAATLIKSSLGFVLVLIIQLAARSKLYYLSALIPLFPSLAMFSYYFVGSSQSVERLQETIAFGMLSLITYLCFLIALFISVRYLRIAPALLLASAVWFGVAFVEIRAWPYLKPLLGFNAT</sequence>
<keyword evidence="1" id="KW-1133">Transmembrane helix</keyword>
<name>A0ABV2TKN2_9RHOO</name>
<accession>A0ABV2TKN2</accession>
<evidence type="ECO:0000256" key="1">
    <source>
        <dbReference type="SAM" id="Phobius"/>
    </source>
</evidence>
<feature type="transmembrane region" description="Helical" evidence="1">
    <location>
        <begin position="87"/>
        <end position="109"/>
    </location>
</feature>
<dbReference type="EMBL" id="JBEWZI010000009">
    <property type="protein sequence ID" value="MET7014492.1"/>
    <property type="molecule type" value="Genomic_DNA"/>
</dbReference>
<dbReference type="Pfam" id="PF06942">
    <property type="entry name" value="GlpM"/>
    <property type="match status" value="1"/>
</dbReference>
<comment type="caution">
    <text evidence="2">The sequence shown here is derived from an EMBL/GenBank/DDBJ whole genome shotgun (WGS) entry which is preliminary data.</text>
</comment>